<dbReference type="EMBL" id="KL363224">
    <property type="protein sequence ID" value="KFD52739.1"/>
    <property type="molecule type" value="Genomic_DNA"/>
</dbReference>
<dbReference type="EMBL" id="KL367482">
    <property type="protein sequence ID" value="KFD71526.1"/>
    <property type="molecule type" value="Genomic_DNA"/>
</dbReference>
<feature type="compositionally biased region" description="Basic and acidic residues" evidence="1">
    <location>
        <begin position="1"/>
        <end position="13"/>
    </location>
</feature>
<feature type="non-terminal residue" evidence="2">
    <location>
        <position position="137"/>
    </location>
</feature>
<dbReference type="AlphaFoldDB" id="A0A085M693"/>
<evidence type="ECO:0000313" key="4">
    <source>
        <dbReference type="Proteomes" id="UP000030764"/>
    </source>
</evidence>
<accession>A0A085M693</accession>
<dbReference type="Proteomes" id="UP000030764">
    <property type="component" value="Unassembled WGS sequence"/>
</dbReference>
<proteinExistence type="predicted"/>
<dbReference type="Proteomes" id="UP000030758">
    <property type="component" value="Unassembled WGS sequence"/>
</dbReference>
<gene>
    <name evidence="2" type="ORF">M513_06395</name>
    <name evidence="3" type="ORF">M514_06395</name>
</gene>
<protein>
    <submittedName>
        <fullName evidence="2">Uncharacterized protein</fullName>
    </submittedName>
</protein>
<sequence>MGSCCSRKDKEENSASLVSSEKRISYAKKSVKRKNELRYINPPVAPTVMQQSIWKQSAAKPTNPKLVKSTHGSSPAGFPLEKGDSDVGSVQGSAQQANEDLLVNLFNSTVVPEGYERHLTRKAWDEPVAPPRKKGVS</sequence>
<name>A0A085M693_9BILA</name>
<feature type="region of interest" description="Disordered" evidence="1">
    <location>
        <begin position="1"/>
        <end position="20"/>
    </location>
</feature>
<feature type="region of interest" description="Disordered" evidence="1">
    <location>
        <begin position="51"/>
        <end position="93"/>
    </location>
</feature>
<evidence type="ECO:0000313" key="3">
    <source>
        <dbReference type="EMBL" id="KFD71526.1"/>
    </source>
</evidence>
<evidence type="ECO:0000256" key="1">
    <source>
        <dbReference type="SAM" id="MobiDB-lite"/>
    </source>
</evidence>
<organism evidence="2 4">
    <name type="scientific">Trichuris suis</name>
    <name type="common">pig whipworm</name>
    <dbReference type="NCBI Taxonomy" id="68888"/>
    <lineage>
        <taxon>Eukaryota</taxon>
        <taxon>Metazoa</taxon>
        <taxon>Ecdysozoa</taxon>
        <taxon>Nematoda</taxon>
        <taxon>Enoplea</taxon>
        <taxon>Dorylaimia</taxon>
        <taxon>Trichinellida</taxon>
        <taxon>Trichuridae</taxon>
        <taxon>Trichuris</taxon>
    </lineage>
</organism>
<reference evidence="2 4" key="1">
    <citation type="journal article" date="2014" name="Nat. Genet.">
        <title>Genome and transcriptome of the porcine whipworm Trichuris suis.</title>
        <authorList>
            <person name="Jex A.R."/>
            <person name="Nejsum P."/>
            <person name="Schwarz E.M."/>
            <person name="Hu L."/>
            <person name="Young N.D."/>
            <person name="Hall R.S."/>
            <person name="Korhonen P.K."/>
            <person name="Liao S."/>
            <person name="Thamsborg S."/>
            <person name="Xia J."/>
            <person name="Xu P."/>
            <person name="Wang S."/>
            <person name="Scheerlinck J.P."/>
            <person name="Hofmann A."/>
            <person name="Sternberg P.W."/>
            <person name="Wang J."/>
            <person name="Gasser R.B."/>
        </authorList>
    </citation>
    <scope>NUCLEOTIDE SEQUENCE [LARGE SCALE GENOMIC DNA]</scope>
    <source>
        <strain evidence="3">DCEP-RM93F</strain>
        <strain evidence="2">DCEP-RM93M</strain>
    </source>
</reference>
<evidence type="ECO:0000313" key="2">
    <source>
        <dbReference type="EMBL" id="KFD52739.1"/>
    </source>
</evidence>
<keyword evidence="4" id="KW-1185">Reference proteome</keyword>